<dbReference type="Gene3D" id="3.90.530.10">
    <property type="entry name" value="XPA C-terminal domain"/>
    <property type="match status" value="1"/>
</dbReference>
<dbReference type="Proteomes" id="UP000549394">
    <property type="component" value="Unassembled WGS sequence"/>
</dbReference>
<evidence type="ECO:0000256" key="6">
    <source>
        <dbReference type="ARBA" id="ARBA00022833"/>
    </source>
</evidence>
<name>A0A7I8VPJ1_9ANNE</name>
<evidence type="ECO:0000256" key="4">
    <source>
        <dbReference type="ARBA" id="ARBA00022763"/>
    </source>
</evidence>
<dbReference type="GO" id="GO:0008270">
    <property type="term" value="F:zinc ion binding"/>
    <property type="evidence" value="ECO:0007669"/>
    <property type="project" value="UniProtKB-KW"/>
</dbReference>
<dbReference type="GO" id="GO:0003684">
    <property type="term" value="F:damaged DNA binding"/>
    <property type="evidence" value="ECO:0007669"/>
    <property type="project" value="InterPro"/>
</dbReference>
<dbReference type="GO" id="GO:0070914">
    <property type="term" value="P:UV-damage excision repair"/>
    <property type="evidence" value="ECO:0007669"/>
    <property type="project" value="TreeGrafter"/>
</dbReference>
<comment type="subcellular location">
    <subcellularLocation>
        <location evidence="1">Nucleus</location>
    </subcellularLocation>
</comment>
<dbReference type="PANTHER" id="PTHR10142">
    <property type="entry name" value="DNA REPAIR PROTEIN COMPLEMENTING XP-A CELLS"/>
    <property type="match status" value="1"/>
</dbReference>
<dbReference type="InterPro" id="IPR000465">
    <property type="entry name" value="XPA/RAD14"/>
</dbReference>
<gene>
    <name evidence="12" type="ORF">DGYR_LOCUS6159</name>
</gene>
<organism evidence="12 13">
    <name type="scientific">Dimorphilus gyrociliatus</name>
    <dbReference type="NCBI Taxonomy" id="2664684"/>
    <lineage>
        <taxon>Eukaryota</taxon>
        <taxon>Metazoa</taxon>
        <taxon>Spiralia</taxon>
        <taxon>Lophotrochozoa</taxon>
        <taxon>Annelida</taxon>
        <taxon>Polychaeta</taxon>
        <taxon>Polychaeta incertae sedis</taxon>
        <taxon>Dinophilidae</taxon>
        <taxon>Dimorphilus</taxon>
    </lineage>
</organism>
<evidence type="ECO:0000256" key="10">
    <source>
        <dbReference type="SAM" id="MobiDB-lite"/>
    </source>
</evidence>
<dbReference type="EMBL" id="CAJFCJ010000007">
    <property type="protein sequence ID" value="CAD5117654.1"/>
    <property type="molecule type" value="Genomic_DNA"/>
</dbReference>
<sequence>MSETSENVESRSITLTDFQRAKIERNRQRAVLLRESRLARRQWDAIKKEGATVKRTLDSGAGFLIEDEDEQKPSAKLKIVEEVAGRLKAADQPGLYCDDCGKEFVDSYLYKTYNADVCDQCRDTEEKHRLITRTDAKNRYLLNDADIDKREPKLKFTLKKNPHNKRWGEMKLYLEIQIAERAFEVWGSEEAIEEEKEKRLQKKEDAKKKKFDKKLTELKKAARSSLYRKIDTTHQHEFGEEVYNEETDEYTKSCYFFYLKHKIVKEDYLKKFCTSYYSNLSYEPYLETDCLKINSCFRQFNTKVDSTLKNECLLLISNRKTKECEATSSVCLGSILNSSSLNIALPDESKNPCFVKRLQDVGEEIRQDIQFRGLLNADFLWPFSLENGAKYCLKIIGWRTFTEAFGECMANGLRLLRLSIGDHQDESDSLEIIEYLSKSFDLDHNTFIWSETDQDYTFRDTLNPQWRSPQTDNQYTNDTVR</sequence>
<dbReference type="SUPFAM" id="SSF46955">
    <property type="entry name" value="Putative DNA-binding domain"/>
    <property type="match status" value="1"/>
</dbReference>
<keyword evidence="9" id="KW-0539">Nucleus</keyword>
<dbReference type="Pfam" id="PF05181">
    <property type="entry name" value="XPA_C"/>
    <property type="match status" value="1"/>
</dbReference>
<dbReference type="Pfam" id="PF01286">
    <property type="entry name" value="XPA_N"/>
    <property type="match status" value="1"/>
</dbReference>
<evidence type="ECO:0000313" key="12">
    <source>
        <dbReference type="EMBL" id="CAD5117654.1"/>
    </source>
</evidence>
<dbReference type="GO" id="GO:0000110">
    <property type="term" value="C:nucleotide-excision repair factor 1 complex"/>
    <property type="evidence" value="ECO:0007669"/>
    <property type="project" value="TreeGrafter"/>
</dbReference>
<dbReference type="AlphaFoldDB" id="A0A7I8VPJ1"/>
<evidence type="ECO:0000256" key="5">
    <source>
        <dbReference type="ARBA" id="ARBA00022771"/>
    </source>
</evidence>
<dbReference type="FunFam" id="3.90.530.10:FF:000001">
    <property type="entry name" value="DNA repair protein complementing XP-A cells"/>
    <property type="match status" value="1"/>
</dbReference>
<evidence type="ECO:0000256" key="3">
    <source>
        <dbReference type="ARBA" id="ARBA00022723"/>
    </source>
</evidence>
<evidence type="ECO:0000256" key="1">
    <source>
        <dbReference type="ARBA" id="ARBA00004123"/>
    </source>
</evidence>
<dbReference type="InterPro" id="IPR022652">
    <property type="entry name" value="Znf_XPA_CS"/>
</dbReference>
<dbReference type="InterPro" id="IPR037129">
    <property type="entry name" value="XPA_sf"/>
</dbReference>
<dbReference type="GO" id="GO:1901255">
    <property type="term" value="P:nucleotide-excision repair involved in interstrand cross-link repair"/>
    <property type="evidence" value="ECO:0007669"/>
    <property type="project" value="TreeGrafter"/>
</dbReference>
<proteinExistence type="inferred from homology"/>
<keyword evidence="3" id="KW-0479">Metal-binding</keyword>
<keyword evidence="7" id="KW-0238">DNA-binding</keyword>
<keyword evidence="8" id="KW-0234">DNA repair</keyword>
<comment type="similarity">
    <text evidence="2">Belongs to the XPA family.</text>
</comment>
<dbReference type="NCBIfam" id="TIGR00598">
    <property type="entry name" value="rad14"/>
    <property type="match status" value="1"/>
</dbReference>
<evidence type="ECO:0000313" key="13">
    <source>
        <dbReference type="Proteomes" id="UP000549394"/>
    </source>
</evidence>
<comment type="caution">
    <text evidence="12">The sequence shown here is derived from an EMBL/GenBank/DDBJ whole genome shotgun (WGS) entry which is preliminary data.</text>
</comment>
<evidence type="ECO:0000256" key="2">
    <source>
        <dbReference type="ARBA" id="ARBA00005548"/>
    </source>
</evidence>
<dbReference type="GO" id="GO:0006284">
    <property type="term" value="P:base-excision repair"/>
    <property type="evidence" value="ECO:0007669"/>
    <property type="project" value="TreeGrafter"/>
</dbReference>
<dbReference type="CDD" id="cd21076">
    <property type="entry name" value="DBD_XPA"/>
    <property type="match status" value="1"/>
</dbReference>
<feature type="domain" description="XPA C-terminal" evidence="11">
    <location>
        <begin position="127"/>
        <end position="178"/>
    </location>
</feature>
<dbReference type="SUPFAM" id="SSF57716">
    <property type="entry name" value="Glucocorticoid receptor-like (DNA-binding domain)"/>
    <property type="match status" value="1"/>
</dbReference>
<evidence type="ECO:0000256" key="8">
    <source>
        <dbReference type="ARBA" id="ARBA00023204"/>
    </source>
</evidence>
<keyword evidence="13" id="KW-1185">Reference proteome</keyword>
<accession>A0A7I8VPJ1</accession>
<dbReference type="InterPro" id="IPR022656">
    <property type="entry name" value="XPA_C"/>
</dbReference>
<keyword evidence="6" id="KW-0862">Zinc</keyword>
<feature type="region of interest" description="Disordered" evidence="10">
    <location>
        <begin position="461"/>
        <end position="481"/>
    </location>
</feature>
<keyword evidence="5" id="KW-0863">Zinc-finger</keyword>
<dbReference type="GO" id="GO:0000715">
    <property type="term" value="P:nucleotide-excision repair, DNA damage recognition"/>
    <property type="evidence" value="ECO:0007669"/>
    <property type="project" value="TreeGrafter"/>
</dbReference>
<protein>
    <submittedName>
        <fullName evidence="12">DgyrCDS6407</fullName>
    </submittedName>
</protein>
<keyword evidence="4" id="KW-0227">DNA damage</keyword>
<evidence type="ECO:0000256" key="7">
    <source>
        <dbReference type="ARBA" id="ARBA00023125"/>
    </source>
</evidence>
<dbReference type="PANTHER" id="PTHR10142:SF0">
    <property type="entry name" value="DNA REPAIR PROTEIN COMPLEMENTING XP-A CELLS"/>
    <property type="match status" value="1"/>
</dbReference>
<evidence type="ECO:0000259" key="11">
    <source>
        <dbReference type="Pfam" id="PF05181"/>
    </source>
</evidence>
<evidence type="ECO:0000256" key="9">
    <source>
        <dbReference type="ARBA" id="ARBA00023242"/>
    </source>
</evidence>
<reference evidence="12 13" key="1">
    <citation type="submission" date="2020-08" db="EMBL/GenBank/DDBJ databases">
        <authorList>
            <person name="Hejnol A."/>
        </authorList>
    </citation>
    <scope>NUCLEOTIDE SEQUENCE [LARGE SCALE GENOMIC DNA]</scope>
</reference>
<dbReference type="InterPro" id="IPR009061">
    <property type="entry name" value="DNA-bd_dom_put_sf"/>
</dbReference>
<dbReference type="OrthoDB" id="68328at2759"/>